<dbReference type="Pfam" id="PF00126">
    <property type="entry name" value="HTH_1"/>
    <property type="match status" value="1"/>
</dbReference>
<organism evidence="7 8">
    <name type="scientific">Roseovarius pacificus</name>
    <dbReference type="NCBI Taxonomy" id="337701"/>
    <lineage>
        <taxon>Bacteria</taxon>
        <taxon>Pseudomonadati</taxon>
        <taxon>Pseudomonadota</taxon>
        <taxon>Alphaproteobacteria</taxon>
        <taxon>Rhodobacterales</taxon>
        <taxon>Roseobacteraceae</taxon>
        <taxon>Roseovarius</taxon>
    </lineage>
</organism>
<dbReference type="PRINTS" id="PR00039">
    <property type="entry name" value="HTHLYSR"/>
</dbReference>
<protein>
    <submittedName>
        <fullName evidence="7">LysR family transcriptional regulator, nitrogen assimilation regulatory protein</fullName>
    </submittedName>
</protein>
<dbReference type="AlphaFoldDB" id="A0A1M7IBK0"/>
<evidence type="ECO:0000256" key="4">
    <source>
        <dbReference type="ARBA" id="ARBA00023159"/>
    </source>
</evidence>
<dbReference type="OrthoDB" id="8479357at2"/>
<gene>
    <name evidence="7" type="ORF">SAMN05444398_11524</name>
</gene>
<dbReference type="SUPFAM" id="SSF53850">
    <property type="entry name" value="Periplasmic binding protein-like II"/>
    <property type="match status" value="1"/>
</dbReference>
<dbReference type="InterPro" id="IPR005119">
    <property type="entry name" value="LysR_subst-bd"/>
</dbReference>
<dbReference type="InterPro" id="IPR000847">
    <property type="entry name" value="LysR_HTH_N"/>
</dbReference>
<dbReference type="Pfam" id="PF03466">
    <property type="entry name" value="LysR_substrate"/>
    <property type="match status" value="1"/>
</dbReference>
<dbReference type="PROSITE" id="PS50931">
    <property type="entry name" value="HTH_LYSR"/>
    <property type="match status" value="1"/>
</dbReference>
<evidence type="ECO:0000256" key="1">
    <source>
        <dbReference type="ARBA" id="ARBA00009437"/>
    </source>
</evidence>
<dbReference type="SUPFAM" id="SSF46785">
    <property type="entry name" value="Winged helix' DNA-binding domain"/>
    <property type="match status" value="1"/>
</dbReference>
<dbReference type="Gene3D" id="1.10.10.10">
    <property type="entry name" value="Winged helix-like DNA-binding domain superfamily/Winged helix DNA-binding domain"/>
    <property type="match status" value="1"/>
</dbReference>
<keyword evidence="8" id="KW-1185">Reference proteome</keyword>
<sequence length="319" mass="35457">MDIKHLRYFLAVAEAPSISAAAQAIGVAQPSLSQHLHRMEEELSVKLVERSARGTALTDEGRILLEHARGICDSLDRCIEDMRERGGTISGRVVFGMPPSCSMIVSVPLAETVRLEMPEVRLRAVEAMSGYLEKWLLDGTVDIGFLYDLKSGGQLRGTHVLDEELFFYSAPDAWPLDTPPGTPVPLRALEKLDMVLPSSGLRNQIEAYCKQHDVRLNVVVEMDAMTQIKELVARGSGYTIFAPVAAQDFVERGDLLRAPIIEPTMTRPVYLVKSPARVMTRACHAVESMTLDVARELVRRGIWEGKLQKSRPQPGRRRS</sequence>
<keyword evidence="5" id="KW-0804">Transcription</keyword>
<dbReference type="GO" id="GO:0003700">
    <property type="term" value="F:DNA-binding transcription factor activity"/>
    <property type="evidence" value="ECO:0007669"/>
    <property type="project" value="InterPro"/>
</dbReference>
<keyword evidence="2" id="KW-0805">Transcription regulation</keyword>
<dbReference type="PANTHER" id="PTHR30293:SF0">
    <property type="entry name" value="NITROGEN ASSIMILATION REGULATORY PROTEIN NAC"/>
    <property type="match status" value="1"/>
</dbReference>
<evidence type="ECO:0000256" key="3">
    <source>
        <dbReference type="ARBA" id="ARBA00023125"/>
    </source>
</evidence>
<evidence type="ECO:0000256" key="2">
    <source>
        <dbReference type="ARBA" id="ARBA00023015"/>
    </source>
</evidence>
<evidence type="ECO:0000259" key="6">
    <source>
        <dbReference type="PROSITE" id="PS50931"/>
    </source>
</evidence>
<dbReference type="InterPro" id="IPR036388">
    <property type="entry name" value="WH-like_DNA-bd_sf"/>
</dbReference>
<dbReference type="RefSeq" id="WP_073036879.1">
    <property type="nucleotide sequence ID" value="NZ_BMLR01000015.1"/>
</dbReference>
<dbReference type="GO" id="GO:0003677">
    <property type="term" value="F:DNA binding"/>
    <property type="evidence" value="ECO:0007669"/>
    <property type="project" value="UniProtKB-KW"/>
</dbReference>
<dbReference type="EMBL" id="FRBR01000015">
    <property type="protein sequence ID" value="SHM38142.1"/>
    <property type="molecule type" value="Genomic_DNA"/>
</dbReference>
<comment type="similarity">
    <text evidence="1">Belongs to the LysR transcriptional regulatory family.</text>
</comment>
<evidence type="ECO:0000313" key="8">
    <source>
        <dbReference type="Proteomes" id="UP000183974"/>
    </source>
</evidence>
<dbReference type="GO" id="GO:2000142">
    <property type="term" value="P:regulation of DNA-templated transcription initiation"/>
    <property type="evidence" value="ECO:0007669"/>
    <property type="project" value="TreeGrafter"/>
</dbReference>
<dbReference type="Proteomes" id="UP000183974">
    <property type="component" value="Unassembled WGS sequence"/>
</dbReference>
<feature type="domain" description="HTH lysR-type" evidence="6">
    <location>
        <begin position="1"/>
        <end position="58"/>
    </location>
</feature>
<evidence type="ECO:0000256" key="5">
    <source>
        <dbReference type="ARBA" id="ARBA00023163"/>
    </source>
</evidence>
<proteinExistence type="inferred from homology"/>
<accession>A0A1M7IBK0</accession>
<dbReference type="STRING" id="337701.SAMN05444398_11524"/>
<name>A0A1M7IBK0_9RHOB</name>
<dbReference type="PANTHER" id="PTHR30293">
    <property type="entry name" value="TRANSCRIPTIONAL REGULATORY PROTEIN NAC-RELATED"/>
    <property type="match status" value="1"/>
</dbReference>
<reference evidence="7 8" key="1">
    <citation type="submission" date="2016-11" db="EMBL/GenBank/DDBJ databases">
        <authorList>
            <person name="Jaros S."/>
            <person name="Januszkiewicz K."/>
            <person name="Wedrychowicz H."/>
        </authorList>
    </citation>
    <scope>NUCLEOTIDE SEQUENCE [LARGE SCALE GENOMIC DNA]</scope>
    <source>
        <strain evidence="7 8">DSM 29589</strain>
    </source>
</reference>
<evidence type="ECO:0000313" key="7">
    <source>
        <dbReference type="EMBL" id="SHM38142.1"/>
    </source>
</evidence>
<keyword evidence="4" id="KW-0010">Activator</keyword>
<dbReference type="FunFam" id="1.10.10.10:FF:000001">
    <property type="entry name" value="LysR family transcriptional regulator"/>
    <property type="match status" value="1"/>
</dbReference>
<keyword evidence="3" id="KW-0238">DNA-binding</keyword>
<dbReference type="InterPro" id="IPR036390">
    <property type="entry name" value="WH_DNA-bd_sf"/>
</dbReference>
<dbReference type="Gene3D" id="3.40.190.290">
    <property type="match status" value="1"/>
</dbReference>